<dbReference type="AlphaFoldDB" id="A0A157QUK2"/>
<dbReference type="InterPro" id="IPR023845">
    <property type="entry name" value="DUF3817_TM"/>
</dbReference>
<evidence type="ECO:0000256" key="6">
    <source>
        <dbReference type="SAM" id="Phobius"/>
    </source>
</evidence>
<gene>
    <name evidence="8" type="ORF">SAMEA1982600_04059</name>
</gene>
<evidence type="ECO:0000256" key="2">
    <source>
        <dbReference type="ARBA" id="ARBA00022475"/>
    </source>
</evidence>
<feature type="transmembrane region" description="Helical" evidence="6">
    <location>
        <begin position="78"/>
        <end position="100"/>
    </location>
</feature>
<dbReference type="GO" id="GO:0005886">
    <property type="term" value="C:plasma membrane"/>
    <property type="evidence" value="ECO:0007669"/>
    <property type="project" value="UniProtKB-SubCell"/>
</dbReference>
<feature type="transmembrane region" description="Helical" evidence="6">
    <location>
        <begin position="43"/>
        <end position="66"/>
    </location>
</feature>
<protein>
    <submittedName>
        <fullName evidence="8">Integral membrane protein</fullName>
    </submittedName>
</protein>
<dbReference type="Pfam" id="PF12823">
    <property type="entry name" value="DUF3817"/>
    <property type="match status" value="1"/>
</dbReference>
<evidence type="ECO:0000256" key="4">
    <source>
        <dbReference type="ARBA" id="ARBA00022989"/>
    </source>
</evidence>
<keyword evidence="3 6" id="KW-0812">Transmembrane</keyword>
<keyword evidence="2" id="KW-1003">Cell membrane</keyword>
<feature type="transmembrane region" description="Helical" evidence="6">
    <location>
        <begin position="16"/>
        <end position="37"/>
    </location>
</feature>
<evidence type="ECO:0000313" key="9">
    <source>
        <dbReference type="Proteomes" id="UP000077037"/>
    </source>
</evidence>
<dbReference type="NCBIfam" id="TIGR03954">
    <property type="entry name" value="integ_memb_HG"/>
    <property type="match status" value="1"/>
</dbReference>
<name>A0A157QUK2_9BORD</name>
<evidence type="ECO:0000313" key="8">
    <source>
        <dbReference type="EMBL" id="SAI49565.1"/>
    </source>
</evidence>
<proteinExistence type="predicted"/>
<comment type="subcellular location">
    <subcellularLocation>
        <location evidence="1">Cell membrane</location>
        <topology evidence="1">Multi-pass membrane protein</topology>
    </subcellularLocation>
</comment>
<sequence length="112" mass="12414">MITSSRESELAQLRRLELVSVLEGTTLLLLVFMAVPLKHLGGWPYGVQALGPVHGLAFVAYLWTLVQTVSGSSWRRSDVLRMLALAIVPFGGFVNASFLARRITQLRRECTT</sequence>
<reference evidence="8 9" key="1">
    <citation type="submission" date="2016-03" db="EMBL/GenBank/DDBJ databases">
        <authorList>
            <consortium name="Pathogen Informatics"/>
        </authorList>
    </citation>
    <scope>NUCLEOTIDE SEQUENCE [LARGE SCALE GENOMIC DNA]</scope>
    <source>
        <strain evidence="8 9">NCTC13364</strain>
    </source>
</reference>
<evidence type="ECO:0000256" key="5">
    <source>
        <dbReference type="ARBA" id="ARBA00023136"/>
    </source>
</evidence>
<evidence type="ECO:0000256" key="1">
    <source>
        <dbReference type="ARBA" id="ARBA00004651"/>
    </source>
</evidence>
<dbReference type="Proteomes" id="UP000077037">
    <property type="component" value="Unassembled WGS sequence"/>
</dbReference>
<dbReference type="EMBL" id="FKBS01000025">
    <property type="protein sequence ID" value="SAI49565.1"/>
    <property type="molecule type" value="Genomic_DNA"/>
</dbReference>
<organism evidence="8 9">
    <name type="scientific">Bordetella ansorpii</name>
    <dbReference type="NCBI Taxonomy" id="288768"/>
    <lineage>
        <taxon>Bacteria</taxon>
        <taxon>Pseudomonadati</taxon>
        <taxon>Pseudomonadota</taxon>
        <taxon>Betaproteobacteria</taxon>
        <taxon>Burkholderiales</taxon>
        <taxon>Alcaligenaceae</taxon>
        <taxon>Bordetella</taxon>
    </lineage>
</organism>
<evidence type="ECO:0000259" key="7">
    <source>
        <dbReference type="Pfam" id="PF12823"/>
    </source>
</evidence>
<evidence type="ECO:0000256" key="3">
    <source>
        <dbReference type="ARBA" id="ARBA00022692"/>
    </source>
</evidence>
<accession>A0A157QUK2</accession>
<keyword evidence="5 6" id="KW-0472">Membrane</keyword>
<feature type="domain" description="DUF3817" evidence="7">
    <location>
        <begin position="13"/>
        <end position="97"/>
    </location>
</feature>
<dbReference type="RefSeq" id="WP_066417928.1">
    <property type="nucleotide sequence ID" value="NZ_FKBS01000025.1"/>
</dbReference>
<keyword evidence="4 6" id="KW-1133">Transmembrane helix</keyword>